<evidence type="ECO:0000313" key="2">
    <source>
        <dbReference type="Proteomes" id="UP000552038"/>
    </source>
</evidence>
<sequence length="85" mass="9668">MNDNMTASFDALIEKYAELLTGHSDPATVEKVKMWALYNHMHKTMPNLTRHWNNANPEGKAGVRALFEEIKQMNEAHRADGGDQQ</sequence>
<reference evidence="1 2" key="1">
    <citation type="submission" date="2020-05" db="EMBL/GenBank/DDBJ databases">
        <title>Whole genome sequencing and identification of novel metabolites from Paenibacillus alvei strain JR949.</title>
        <authorList>
            <person name="Rajendhran J."/>
            <person name="Sree Pranav P."/>
            <person name="Mahalakshmi B."/>
            <person name="Karthikeyan R."/>
        </authorList>
    </citation>
    <scope>NUCLEOTIDE SEQUENCE [LARGE SCALE GENOMIC DNA]</scope>
    <source>
        <strain evidence="1 2">JR949</strain>
    </source>
</reference>
<dbReference type="InterPro" id="IPR020393">
    <property type="entry name" value="Uncharacterised_YusU"/>
</dbReference>
<evidence type="ECO:0000313" key="1">
    <source>
        <dbReference type="EMBL" id="NOJ72118.1"/>
    </source>
</evidence>
<protein>
    <submittedName>
        <fullName evidence="1">DUF2573 family protein</fullName>
    </submittedName>
</protein>
<proteinExistence type="predicted"/>
<dbReference type="RefSeq" id="WP_171417611.1">
    <property type="nucleotide sequence ID" value="NZ_JABFOR010000021.1"/>
</dbReference>
<comment type="caution">
    <text evidence="1">The sequence shown here is derived from an EMBL/GenBank/DDBJ whole genome shotgun (WGS) entry which is preliminary data.</text>
</comment>
<accession>A0AAP7A3A7</accession>
<organism evidence="1 2">
    <name type="scientific">Paenibacillus alvei</name>
    <name type="common">Bacillus alvei</name>
    <dbReference type="NCBI Taxonomy" id="44250"/>
    <lineage>
        <taxon>Bacteria</taxon>
        <taxon>Bacillati</taxon>
        <taxon>Bacillota</taxon>
        <taxon>Bacilli</taxon>
        <taxon>Bacillales</taxon>
        <taxon>Paenibacillaceae</taxon>
        <taxon>Paenibacillus</taxon>
    </lineage>
</organism>
<dbReference type="Pfam" id="PF10835">
    <property type="entry name" value="DUF2573"/>
    <property type="match status" value="1"/>
</dbReference>
<dbReference type="AlphaFoldDB" id="A0AAP7A3A7"/>
<name>A0AAP7A3A7_PAEAL</name>
<dbReference type="EMBL" id="JABFOR010000021">
    <property type="protein sequence ID" value="NOJ72118.1"/>
    <property type="molecule type" value="Genomic_DNA"/>
</dbReference>
<dbReference type="Proteomes" id="UP000552038">
    <property type="component" value="Unassembled WGS sequence"/>
</dbReference>
<gene>
    <name evidence="1" type="ORF">HMI46_16325</name>
</gene>